<dbReference type="PRINTS" id="PR00081">
    <property type="entry name" value="GDHRDH"/>
</dbReference>
<evidence type="ECO:0000313" key="3">
    <source>
        <dbReference type="EMBL" id="PWG00394.1"/>
    </source>
</evidence>
<proteinExistence type="inferred from homology"/>
<dbReference type="Pfam" id="PF00106">
    <property type="entry name" value="adh_short"/>
    <property type="match status" value="1"/>
</dbReference>
<gene>
    <name evidence="3" type="ORF">DCM90_05560</name>
</gene>
<evidence type="ECO:0000256" key="2">
    <source>
        <dbReference type="ARBA" id="ARBA00023002"/>
    </source>
</evidence>
<keyword evidence="2" id="KW-0560">Oxidoreductase</keyword>
<accession>A0A2V1MZE6</accession>
<dbReference type="GO" id="GO:0016491">
    <property type="term" value="F:oxidoreductase activity"/>
    <property type="evidence" value="ECO:0007669"/>
    <property type="project" value="UniProtKB-KW"/>
</dbReference>
<dbReference type="AlphaFoldDB" id="A0A2V1MZE6"/>
<organism evidence="3 4">
    <name type="scientific">Levilactobacillus bambusae</name>
    <dbReference type="NCBI Taxonomy" id="2024736"/>
    <lineage>
        <taxon>Bacteria</taxon>
        <taxon>Bacillati</taxon>
        <taxon>Bacillota</taxon>
        <taxon>Bacilli</taxon>
        <taxon>Lactobacillales</taxon>
        <taxon>Lactobacillaceae</taxon>
        <taxon>Levilactobacillus</taxon>
    </lineage>
</organism>
<dbReference type="InterPro" id="IPR002347">
    <property type="entry name" value="SDR_fam"/>
</dbReference>
<name>A0A2V1MZE6_9LACO</name>
<dbReference type="RefSeq" id="WP_109250342.1">
    <property type="nucleotide sequence ID" value="NZ_QCXQ01000002.1"/>
</dbReference>
<dbReference type="InterPro" id="IPR036291">
    <property type="entry name" value="NAD(P)-bd_dom_sf"/>
</dbReference>
<protein>
    <submittedName>
        <fullName evidence="3">Oxidoreductase</fullName>
    </submittedName>
</protein>
<dbReference type="PANTHER" id="PTHR24320:SF272">
    <property type="entry name" value="NAD(P)-BINDING ROSSMANN-FOLD SUPERFAMILY PROTEIN"/>
    <property type="match status" value="1"/>
</dbReference>
<dbReference type="OrthoDB" id="9809821at2"/>
<dbReference type="Proteomes" id="UP000245080">
    <property type="component" value="Unassembled WGS sequence"/>
</dbReference>
<dbReference type="Gene3D" id="3.40.50.720">
    <property type="entry name" value="NAD(P)-binding Rossmann-like Domain"/>
    <property type="match status" value="1"/>
</dbReference>
<dbReference type="EMBL" id="QCXQ01000002">
    <property type="protein sequence ID" value="PWG00394.1"/>
    <property type="molecule type" value="Genomic_DNA"/>
</dbReference>
<dbReference type="SUPFAM" id="SSF51735">
    <property type="entry name" value="NAD(P)-binding Rossmann-fold domains"/>
    <property type="match status" value="1"/>
</dbReference>
<keyword evidence="4" id="KW-1185">Reference proteome</keyword>
<evidence type="ECO:0000313" key="4">
    <source>
        <dbReference type="Proteomes" id="UP000245080"/>
    </source>
</evidence>
<sequence>MSINPQQHPIQSPFNQTSTAKQVMAGIDLAGKSVVITGGYSGLGLVTTKALLSAGAAVTVLAHSVTKAQRALKPDPRLSFAQVDLMSPSSIANFANQYLQRHSSVDLLIEDAGIMFAPLMRDSRGNEGHLSTNYLGHFQLATALMPALAAANGRIVILTSRAAAWNGVDFDDPNFNQRPYDDHVAYAQSKTADILLAVELDRRYQNQGVRAYAVHPGLVPGTGLGRFVTHSKTVSNVSAFIMNNLQATRLINLRNHWSAHRHHQTEFDYFKTVQQGAASTLWAATSPLLSTIGGVFIEDCNVGTVVPADSKSIYGVRPWAVESQLSARLWPLGEELIHRPVKKR</sequence>
<dbReference type="PANTHER" id="PTHR24320">
    <property type="entry name" value="RETINOL DEHYDROGENASE"/>
    <property type="match status" value="1"/>
</dbReference>
<comment type="similarity">
    <text evidence="1">Belongs to the short-chain dehydrogenases/reductases (SDR) family.</text>
</comment>
<reference evidence="3 4" key="1">
    <citation type="journal article" date="2018" name="Int. J. Syst. Evol. Microbiol.">
        <title>Lactobacillus bambusae sp. nov., isolated from a traditional fermented Ma-bamboo shoots of Taiwan.</title>
        <authorList>
            <person name="Wang L.-T."/>
        </authorList>
    </citation>
    <scope>NUCLEOTIDE SEQUENCE [LARGE SCALE GENOMIC DNA]</scope>
    <source>
        <strain evidence="3 4">BS-W1</strain>
    </source>
</reference>
<evidence type="ECO:0000256" key="1">
    <source>
        <dbReference type="ARBA" id="ARBA00006484"/>
    </source>
</evidence>
<comment type="caution">
    <text evidence="3">The sequence shown here is derived from an EMBL/GenBank/DDBJ whole genome shotgun (WGS) entry which is preliminary data.</text>
</comment>